<protein>
    <recommendedName>
        <fullName evidence="4">Pre-rRNA-processing protein Ipi1 N-terminal domain-containing protein</fullName>
    </recommendedName>
</protein>
<dbReference type="InterPro" id="IPR016024">
    <property type="entry name" value="ARM-type_fold"/>
</dbReference>
<accession>A0ABQ5JXG8</accession>
<proteinExistence type="predicted"/>
<dbReference type="EMBL" id="BQXS01012310">
    <property type="protein sequence ID" value="GKT21308.1"/>
    <property type="molecule type" value="Genomic_DNA"/>
</dbReference>
<dbReference type="InterPro" id="IPR011989">
    <property type="entry name" value="ARM-like"/>
</dbReference>
<evidence type="ECO:0000313" key="2">
    <source>
        <dbReference type="EMBL" id="GKT21308.1"/>
    </source>
</evidence>
<name>A0ABQ5JXG8_9EUKA</name>
<sequence length="844" mass="95272">MGKSEKLKAKKPSNFTNTTVKLKSIDLLTQHVAYIEEEKKRSLLITEKGHSLNHLLYLSRNSVSGKRLEALIDMSKLFQKFGHSSIANQTHKVIDTIVERLQDENSTILGKLPAVFGIIASIIIPPGVSDAAAFFSIYSSSLSAHISAALCHTRPIVRKTAAEVLALWLQNGGTAAAQGMILCKGDSMILPALVLACRKTKGDDMLELVILADRLRRSFSSISPSISSKSPLCARSSFFSHGFTSLSHQLTSQTTYMCVCELVFTLLPSLCVYISDHMHLFSEDDFSGDDIVRKIKHREERLQKWDKRRIRLSDDEKGEDRREKKRRKMIRSSSDYQLVEKERQKVLQISECLIGMLDWIGSFLDSSKSWNNYDTMKHAAYTVTYSSMTRRIRLSDDEKGEDRREKKRRKMIRSSSDYQLVEKERQKVLQISECLIGMLDWIGSFLDSSKSWNNYDTMKHAAYTVTYSSMTVPLSTLHLSLTGCLGNTAVKEGITSGWVEGKIHKDDDRIIKEVKGKWGRKFKVPTVKKKDPSSDRRGQTKGIPPFIPGDHPTPILSLSSLIVFRLVMRFFPFSSVVFNSLLLRLGSYFLPPDVKEMEKLSLSLRTKVRKRVTEVSSKAGSGIFDVLGKRRHTPVQPNKNNSSIEAESNDFIQIFLQNVKNFVQEHRLSFSYSIFRALLPYSNHKSLSFLPKLSLSVFKTLKLSSSGSCEKLEYMNLLMNSIFGSDCSSPLILDPSLSSSFIGYLPRLLCEAILRGNVVAIHNISNTMVDVLKKVKEIPDTWEGGLENVVKRGKLGIPLLKLTDIEKEKVINLLIIFISRNPDSLLDAKIREFSPQFGPIIDCL</sequence>
<dbReference type="SUPFAM" id="SSF48371">
    <property type="entry name" value="ARM repeat"/>
    <property type="match status" value="1"/>
</dbReference>
<comment type="caution">
    <text evidence="2">The sequence shown here is derived from an EMBL/GenBank/DDBJ whole genome shotgun (WGS) entry which is preliminary data.</text>
</comment>
<reference evidence="2" key="1">
    <citation type="submission" date="2022-03" db="EMBL/GenBank/DDBJ databases">
        <title>Draft genome sequence of Aduncisulcus paluster, a free-living microaerophilic Fornicata.</title>
        <authorList>
            <person name="Yuyama I."/>
            <person name="Kume K."/>
            <person name="Tamura T."/>
            <person name="Inagaki Y."/>
            <person name="Hashimoto T."/>
        </authorList>
    </citation>
    <scope>NUCLEOTIDE SEQUENCE</scope>
    <source>
        <strain evidence="2">NY0171</strain>
    </source>
</reference>
<dbReference type="Proteomes" id="UP001057375">
    <property type="component" value="Unassembled WGS sequence"/>
</dbReference>
<dbReference type="Gene3D" id="1.25.10.10">
    <property type="entry name" value="Leucine-rich Repeat Variant"/>
    <property type="match status" value="1"/>
</dbReference>
<evidence type="ECO:0000256" key="1">
    <source>
        <dbReference type="SAM" id="MobiDB-lite"/>
    </source>
</evidence>
<organism evidence="2 3">
    <name type="scientific">Aduncisulcus paluster</name>
    <dbReference type="NCBI Taxonomy" id="2918883"/>
    <lineage>
        <taxon>Eukaryota</taxon>
        <taxon>Metamonada</taxon>
        <taxon>Carpediemonas-like organisms</taxon>
        <taxon>Aduncisulcus</taxon>
    </lineage>
</organism>
<keyword evidence="3" id="KW-1185">Reference proteome</keyword>
<evidence type="ECO:0008006" key="4">
    <source>
        <dbReference type="Google" id="ProtNLM"/>
    </source>
</evidence>
<gene>
    <name evidence="2" type="ORF">ADUPG1_011867</name>
</gene>
<feature type="region of interest" description="Disordered" evidence="1">
    <location>
        <begin position="527"/>
        <end position="546"/>
    </location>
</feature>
<feature type="compositionally biased region" description="Basic and acidic residues" evidence="1">
    <location>
        <begin position="528"/>
        <end position="538"/>
    </location>
</feature>
<evidence type="ECO:0000313" key="3">
    <source>
        <dbReference type="Proteomes" id="UP001057375"/>
    </source>
</evidence>